<evidence type="ECO:0000256" key="4">
    <source>
        <dbReference type="ARBA" id="ARBA00023136"/>
    </source>
</evidence>
<dbReference type="InterPro" id="IPR033985">
    <property type="entry name" value="SusD-like_N"/>
</dbReference>
<keyword evidence="5" id="KW-0998">Cell outer membrane</keyword>
<evidence type="ECO:0000256" key="5">
    <source>
        <dbReference type="ARBA" id="ARBA00023237"/>
    </source>
</evidence>
<evidence type="ECO:0000259" key="7">
    <source>
        <dbReference type="Pfam" id="PF14322"/>
    </source>
</evidence>
<organism evidence="8 9">
    <name type="scientific">Pedobacter hiemivivus</name>
    <dbReference type="NCBI Taxonomy" id="2530454"/>
    <lineage>
        <taxon>Bacteria</taxon>
        <taxon>Pseudomonadati</taxon>
        <taxon>Bacteroidota</taxon>
        <taxon>Sphingobacteriia</taxon>
        <taxon>Sphingobacteriales</taxon>
        <taxon>Sphingobacteriaceae</taxon>
        <taxon>Pedobacter</taxon>
    </lineage>
</organism>
<dbReference type="RefSeq" id="WP_131610021.1">
    <property type="nucleotide sequence ID" value="NZ_SJSM01000009.1"/>
</dbReference>
<dbReference type="OrthoDB" id="630434at2"/>
<evidence type="ECO:0000256" key="3">
    <source>
        <dbReference type="ARBA" id="ARBA00022729"/>
    </source>
</evidence>
<accession>A0A4R0N837</accession>
<keyword evidence="9" id="KW-1185">Reference proteome</keyword>
<gene>
    <name evidence="8" type="ORF">EZ444_15290</name>
</gene>
<dbReference type="AlphaFoldDB" id="A0A4R0N837"/>
<dbReference type="Pfam" id="PF07980">
    <property type="entry name" value="SusD_RagB"/>
    <property type="match status" value="1"/>
</dbReference>
<dbReference type="EMBL" id="SJSM01000009">
    <property type="protein sequence ID" value="TCC95493.1"/>
    <property type="molecule type" value="Genomic_DNA"/>
</dbReference>
<dbReference type="PROSITE" id="PS51257">
    <property type="entry name" value="PROKAR_LIPOPROTEIN"/>
    <property type="match status" value="1"/>
</dbReference>
<evidence type="ECO:0000256" key="1">
    <source>
        <dbReference type="ARBA" id="ARBA00004442"/>
    </source>
</evidence>
<keyword evidence="3" id="KW-0732">Signal</keyword>
<sequence length="458" mass="50886">MKFNYKNILKTVAILAVLAGTGTGCKKYLDAPPQDALNKEQAIGDEAGLTQVMNSAYQVVGGDAMFGGKIQAVNEMMADQLNGTNLSGDFGEFYGRKSSIFGDYKRDMYVGMYQGVYRANLVLENLDKATTTKDNIEGQAKFVRALVHFEVVKLFAQPWGFTADNSHLGITIRLSTAVVTKNRSTVKQVYDQIITDLKDAENKLPDVNNGLPTKWAAKGLLAKVYFQMNDFQNAYNYANQVIESKKFTLDATYAARFTETGSTESIFQMISTRGAFEPGAELRNQFRSDNGLPNMRFTTAFYAMVNTPNDVRKTLFDVVKYPGNIVITKYNKDRFNVPVIYLTQMKLIRAEAAAENNANLPVAIQDINDIMNRAYAGTKSIPVGSTPAFIITNARFERGLELAGEGNRLSEIKRIGAKGENIDKRGSVWNCPGFILQFPQEEMGTNVNFQRNPEGNCF</sequence>
<comment type="caution">
    <text evidence="8">The sequence shown here is derived from an EMBL/GenBank/DDBJ whole genome shotgun (WGS) entry which is preliminary data.</text>
</comment>
<dbReference type="GO" id="GO:0009279">
    <property type="term" value="C:cell outer membrane"/>
    <property type="evidence" value="ECO:0007669"/>
    <property type="project" value="UniProtKB-SubCell"/>
</dbReference>
<comment type="subcellular location">
    <subcellularLocation>
        <location evidence="1">Cell outer membrane</location>
    </subcellularLocation>
</comment>
<evidence type="ECO:0000259" key="6">
    <source>
        <dbReference type="Pfam" id="PF07980"/>
    </source>
</evidence>
<comment type="similarity">
    <text evidence="2">Belongs to the SusD family.</text>
</comment>
<dbReference type="InterPro" id="IPR012944">
    <property type="entry name" value="SusD_RagB_dom"/>
</dbReference>
<dbReference type="SUPFAM" id="SSF48452">
    <property type="entry name" value="TPR-like"/>
    <property type="match status" value="1"/>
</dbReference>
<proteinExistence type="inferred from homology"/>
<feature type="domain" description="SusD-like N-terminal" evidence="7">
    <location>
        <begin position="27"/>
        <end position="225"/>
    </location>
</feature>
<name>A0A4R0N837_9SPHI</name>
<dbReference type="Proteomes" id="UP000291117">
    <property type="component" value="Unassembled WGS sequence"/>
</dbReference>
<feature type="domain" description="RagB/SusD" evidence="6">
    <location>
        <begin position="328"/>
        <end position="420"/>
    </location>
</feature>
<dbReference type="Pfam" id="PF14322">
    <property type="entry name" value="SusD-like_3"/>
    <property type="match status" value="1"/>
</dbReference>
<dbReference type="InterPro" id="IPR011990">
    <property type="entry name" value="TPR-like_helical_dom_sf"/>
</dbReference>
<keyword evidence="4" id="KW-0472">Membrane</keyword>
<reference evidence="8 9" key="1">
    <citation type="submission" date="2019-02" db="EMBL/GenBank/DDBJ databases">
        <title>Pedobacter sp. RP-3-8 sp. nov., isolated from Arctic soil.</title>
        <authorList>
            <person name="Dahal R.H."/>
        </authorList>
    </citation>
    <scope>NUCLEOTIDE SEQUENCE [LARGE SCALE GENOMIC DNA]</scope>
    <source>
        <strain evidence="8 9">RP-3-8</strain>
    </source>
</reference>
<dbReference type="Gene3D" id="1.25.40.390">
    <property type="match status" value="1"/>
</dbReference>
<evidence type="ECO:0000313" key="9">
    <source>
        <dbReference type="Proteomes" id="UP000291117"/>
    </source>
</evidence>
<protein>
    <submittedName>
        <fullName evidence="8">RagB/SusD family nutrient uptake outer membrane protein</fullName>
    </submittedName>
</protein>
<evidence type="ECO:0000313" key="8">
    <source>
        <dbReference type="EMBL" id="TCC95493.1"/>
    </source>
</evidence>
<evidence type="ECO:0000256" key="2">
    <source>
        <dbReference type="ARBA" id="ARBA00006275"/>
    </source>
</evidence>